<evidence type="ECO:0000256" key="1">
    <source>
        <dbReference type="SAM" id="Coils"/>
    </source>
</evidence>
<dbReference type="OrthoDB" id="323281at2759"/>
<keyword evidence="4" id="KW-1185">Reference proteome</keyword>
<evidence type="ECO:0000313" key="4">
    <source>
        <dbReference type="Proteomes" id="UP000187209"/>
    </source>
</evidence>
<sequence length="246" mass="28620">MSKQADFLKVSESVHRRTYSNNIDDIKGLKVGHRRTMSNTAFDFAKFNIQSLPVAKEEPKTPESIESPHKHTVQKKKKGFLSLLNAAMSYFNQEAQFPIKFPPSELDILKSQLEKLTITYKELEESNNKLNDDCDKVKKNIDKQNQNKKTLEASVNELKKYTQQLESNLKKNYSELKIEQKRSEELVFNVAEHEKIRMSPQNLGTDDSDRKLKRKNTDIDKPAPRPINYKPITQRGIRNSRDVRKK</sequence>
<name>A0A1R2CGP9_9CILI</name>
<dbReference type="EMBL" id="MPUH01000157">
    <property type="protein sequence ID" value="OMJ88202.1"/>
    <property type="molecule type" value="Genomic_DNA"/>
</dbReference>
<feature type="coiled-coil region" evidence="1">
    <location>
        <begin position="106"/>
        <end position="171"/>
    </location>
</feature>
<evidence type="ECO:0000256" key="2">
    <source>
        <dbReference type="SAM" id="MobiDB-lite"/>
    </source>
</evidence>
<reference evidence="3 4" key="1">
    <citation type="submission" date="2016-11" db="EMBL/GenBank/DDBJ databases">
        <title>The macronuclear genome of Stentor coeruleus: a giant cell with tiny introns.</title>
        <authorList>
            <person name="Slabodnick M."/>
            <person name="Ruby J.G."/>
            <person name="Reiff S.B."/>
            <person name="Swart E.C."/>
            <person name="Gosai S."/>
            <person name="Prabakaran S."/>
            <person name="Witkowska E."/>
            <person name="Larue G.E."/>
            <person name="Fisher S."/>
            <person name="Freeman R.M."/>
            <person name="Gunawardena J."/>
            <person name="Chu W."/>
            <person name="Stover N.A."/>
            <person name="Gregory B.D."/>
            <person name="Nowacki M."/>
            <person name="Derisi J."/>
            <person name="Roy S.W."/>
            <person name="Marshall W.F."/>
            <person name="Sood P."/>
        </authorList>
    </citation>
    <scope>NUCLEOTIDE SEQUENCE [LARGE SCALE GENOMIC DNA]</scope>
    <source>
        <strain evidence="3">WM001</strain>
    </source>
</reference>
<evidence type="ECO:0000313" key="3">
    <source>
        <dbReference type="EMBL" id="OMJ88202.1"/>
    </source>
</evidence>
<organism evidence="3 4">
    <name type="scientific">Stentor coeruleus</name>
    <dbReference type="NCBI Taxonomy" id="5963"/>
    <lineage>
        <taxon>Eukaryota</taxon>
        <taxon>Sar</taxon>
        <taxon>Alveolata</taxon>
        <taxon>Ciliophora</taxon>
        <taxon>Postciliodesmatophora</taxon>
        <taxon>Heterotrichea</taxon>
        <taxon>Heterotrichida</taxon>
        <taxon>Stentoridae</taxon>
        <taxon>Stentor</taxon>
    </lineage>
</organism>
<dbReference type="Proteomes" id="UP000187209">
    <property type="component" value="Unassembled WGS sequence"/>
</dbReference>
<gene>
    <name evidence="3" type="ORF">SteCoe_9936</name>
</gene>
<protein>
    <submittedName>
        <fullName evidence="3">Uncharacterized protein</fullName>
    </submittedName>
</protein>
<proteinExistence type="predicted"/>
<feature type="region of interest" description="Disordered" evidence="2">
    <location>
        <begin position="197"/>
        <end position="246"/>
    </location>
</feature>
<accession>A0A1R2CGP9</accession>
<feature type="compositionally biased region" description="Basic and acidic residues" evidence="2">
    <location>
        <begin position="207"/>
        <end position="223"/>
    </location>
</feature>
<dbReference type="AlphaFoldDB" id="A0A1R2CGP9"/>
<keyword evidence="1" id="KW-0175">Coiled coil</keyword>
<comment type="caution">
    <text evidence="3">The sequence shown here is derived from an EMBL/GenBank/DDBJ whole genome shotgun (WGS) entry which is preliminary data.</text>
</comment>